<evidence type="ECO:0000313" key="3">
    <source>
        <dbReference type="Proteomes" id="UP001341840"/>
    </source>
</evidence>
<gene>
    <name evidence="2" type="ORF">PIB30_023581</name>
</gene>
<dbReference type="EMBL" id="JASCZI010211531">
    <property type="protein sequence ID" value="MED6193916.1"/>
    <property type="molecule type" value="Genomic_DNA"/>
</dbReference>
<dbReference type="Proteomes" id="UP001341840">
    <property type="component" value="Unassembled WGS sequence"/>
</dbReference>
<name>A0ABU6X979_9FABA</name>
<keyword evidence="3" id="KW-1185">Reference proteome</keyword>
<evidence type="ECO:0000259" key="1">
    <source>
        <dbReference type="Pfam" id="PF26130"/>
    </source>
</evidence>
<accession>A0ABU6X979</accession>
<evidence type="ECO:0000313" key="2">
    <source>
        <dbReference type="EMBL" id="MED6193916.1"/>
    </source>
</evidence>
<organism evidence="2 3">
    <name type="scientific">Stylosanthes scabra</name>
    <dbReference type="NCBI Taxonomy" id="79078"/>
    <lineage>
        <taxon>Eukaryota</taxon>
        <taxon>Viridiplantae</taxon>
        <taxon>Streptophyta</taxon>
        <taxon>Embryophyta</taxon>
        <taxon>Tracheophyta</taxon>
        <taxon>Spermatophyta</taxon>
        <taxon>Magnoliopsida</taxon>
        <taxon>eudicotyledons</taxon>
        <taxon>Gunneridae</taxon>
        <taxon>Pentapetalae</taxon>
        <taxon>rosids</taxon>
        <taxon>fabids</taxon>
        <taxon>Fabales</taxon>
        <taxon>Fabaceae</taxon>
        <taxon>Papilionoideae</taxon>
        <taxon>50 kb inversion clade</taxon>
        <taxon>dalbergioids sensu lato</taxon>
        <taxon>Dalbergieae</taxon>
        <taxon>Pterocarpus clade</taxon>
        <taxon>Stylosanthes</taxon>
    </lineage>
</organism>
<proteinExistence type="predicted"/>
<reference evidence="2 3" key="1">
    <citation type="journal article" date="2023" name="Plants (Basel)">
        <title>Bridging the Gap: Combining Genomics and Transcriptomics Approaches to Understand Stylosanthes scabra, an Orphan Legume from the Brazilian Caatinga.</title>
        <authorList>
            <person name="Ferreira-Neto J.R.C."/>
            <person name="da Silva M.D."/>
            <person name="Binneck E."/>
            <person name="de Melo N.F."/>
            <person name="da Silva R.H."/>
            <person name="de Melo A.L.T.M."/>
            <person name="Pandolfi V."/>
            <person name="Bustamante F.O."/>
            <person name="Brasileiro-Vidal A.C."/>
            <person name="Benko-Iseppon A.M."/>
        </authorList>
    </citation>
    <scope>NUCLEOTIDE SEQUENCE [LARGE SCALE GENOMIC DNA]</scope>
    <source>
        <tissue evidence="2">Leaves</tissue>
    </source>
</reference>
<sequence length="145" mass="16985">MDVDFVNYGDMVKLLESIGYPKFKRLKWYDFTEDHLGLGLYLLAGDDDINHMCDHLLRHIDLSDEFYIYVEHEVDVIEPCFVMEISLVLLLLWSFNRFSTIQIEKIGVVFKDMNVRDTILECANKTTPTAFVKSTEKLKKINEDP</sequence>
<protein>
    <recommendedName>
        <fullName evidence="1">PB1-like domain-containing protein</fullName>
    </recommendedName>
</protein>
<dbReference type="Pfam" id="PF26130">
    <property type="entry name" value="PB1-like"/>
    <property type="match status" value="1"/>
</dbReference>
<comment type="caution">
    <text evidence="2">The sequence shown here is derived from an EMBL/GenBank/DDBJ whole genome shotgun (WGS) entry which is preliminary data.</text>
</comment>
<dbReference type="InterPro" id="IPR058594">
    <property type="entry name" value="PB1-like_dom_pln"/>
</dbReference>
<feature type="domain" description="PB1-like" evidence="1">
    <location>
        <begin position="1"/>
        <end position="72"/>
    </location>
</feature>